<reference evidence="12 13" key="1">
    <citation type="submission" date="2023-07" db="EMBL/GenBank/DDBJ databases">
        <title>Sorghum-associated microbial communities from plants grown in Nebraska, USA.</title>
        <authorList>
            <person name="Schachtman D."/>
        </authorList>
    </citation>
    <scope>NUCLEOTIDE SEQUENCE [LARGE SCALE GENOMIC DNA]</scope>
    <source>
        <strain evidence="12 13">4249</strain>
    </source>
</reference>
<sequence length="223" mass="24586">MLTVFTFVFGEIFQARWGGGEATGRLDFAAALFAGLLIYNFFSECLGRAPQIILSNPNYVKKVIFPLEILSIIAVNAALFHLLVACVVLAVLVFFSGWTLGIDVLYVPLILLPFVLFVLGVTWFIAALGVFLRDVAQIIAPALTAMLFLSPVFYPLSSVPPKMAWLFLINPVTFIIEQVRAVMLLHQTPDVSGLLIYTCIGVASAWLGYVFFQKTRKGFADVL</sequence>
<evidence type="ECO:0000313" key="12">
    <source>
        <dbReference type="EMBL" id="MDR7148303.1"/>
    </source>
</evidence>
<evidence type="ECO:0000256" key="7">
    <source>
        <dbReference type="ARBA" id="ARBA00022989"/>
    </source>
</evidence>
<proteinExistence type="inferred from homology"/>
<comment type="similarity">
    <text evidence="2">Belongs to the ABC-2 integral membrane protein family.</text>
</comment>
<keyword evidence="13" id="KW-1185">Reference proteome</keyword>
<dbReference type="EMBL" id="JAVDWU010000001">
    <property type="protein sequence ID" value="MDR7148303.1"/>
    <property type="molecule type" value="Genomic_DNA"/>
</dbReference>
<evidence type="ECO:0000256" key="9">
    <source>
        <dbReference type="ARBA" id="ARBA00023136"/>
    </source>
</evidence>
<evidence type="ECO:0000259" key="11">
    <source>
        <dbReference type="Pfam" id="PF01061"/>
    </source>
</evidence>
<keyword evidence="6 10" id="KW-0812">Transmembrane</keyword>
<accession>A0ABU1WGA9</accession>
<evidence type="ECO:0000256" key="8">
    <source>
        <dbReference type="ARBA" id="ARBA00023047"/>
    </source>
</evidence>
<keyword evidence="9 10" id="KW-0472">Membrane</keyword>
<feature type="transmembrane region" description="Helical" evidence="10">
    <location>
        <begin position="24"/>
        <end position="42"/>
    </location>
</feature>
<dbReference type="Proteomes" id="UP001265700">
    <property type="component" value="Unassembled WGS sequence"/>
</dbReference>
<organism evidence="12 13">
    <name type="scientific">Hydrogenophaga palleronii</name>
    <dbReference type="NCBI Taxonomy" id="65655"/>
    <lineage>
        <taxon>Bacteria</taxon>
        <taxon>Pseudomonadati</taxon>
        <taxon>Pseudomonadota</taxon>
        <taxon>Betaproteobacteria</taxon>
        <taxon>Burkholderiales</taxon>
        <taxon>Comamonadaceae</taxon>
        <taxon>Hydrogenophaga</taxon>
    </lineage>
</organism>
<keyword evidence="7 10" id="KW-1133">Transmembrane helix</keyword>
<evidence type="ECO:0000256" key="3">
    <source>
        <dbReference type="ARBA" id="ARBA00022448"/>
    </source>
</evidence>
<feature type="domain" description="ABC-2 type transporter transmembrane" evidence="11">
    <location>
        <begin position="3"/>
        <end position="184"/>
    </location>
</feature>
<name>A0ABU1WGA9_9BURK</name>
<feature type="transmembrane region" description="Helical" evidence="10">
    <location>
        <begin position="106"/>
        <end position="131"/>
    </location>
</feature>
<evidence type="ECO:0000256" key="5">
    <source>
        <dbReference type="ARBA" id="ARBA00022597"/>
    </source>
</evidence>
<gene>
    <name evidence="12" type="ORF">J2W49_000231</name>
</gene>
<dbReference type="PANTHER" id="PTHR30413:SF10">
    <property type="entry name" value="CAPSULE POLYSACCHARIDE EXPORT INNER-MEMBRANE PROTEIN CTRC"/>
    <property type="match status" value="1"/>
</dbReference>
<evidence type="ECO:0000256" key="10">
    <source>
        <dbReference type="SAM" id="Phobius"/>
    </source>
</evidence>
<feature type="transmembrane region" description="Helical" evidence="10">
    <location>
        <begin position="194"/>
        <end position="212"/>
    </location>
</feature>
<evidence type="ECO:0000256" key="6">
    <source>
        <dbReference type="ARBA" id="ARBA00022692"/>
    </source>
</evidence>
<dbReference type="PANTHER" id="PTHR30413">
    <property type="entry name" value="INNER MEMBRANE TRANSPORT PERMEASE"/>
    <property type="match status" value="1"/>
</dbReference>
<evidence type="ECO:0000313" key="13">
    <source>
        <dbReference type="Proteomes" id="UP001265700"/>
    </source>
</evidence>
<dbReference type="InterPro" id="IPR013525">
    <property type="entry name" value="ABC2_TM"/>
</dbReference>
<dbReference type="InterPro" id="IPR000412">
    <property type="entry name" value="ABC_2_transport"/>
</dbReference>
<keyword evidence="4" id="KW-1003">Cell membrane</keyword>
<keyword evidence="3" id="KW-0813">Transport</keyword>
<keyword evidence="5" id="KW-0762">Sugar transport</keyword>
<evidence type="ECO:0000256" key="2">
    <source>
        <dbReference type="ARBA" id="ARBA00007783"/>
    </source>
</evidence>
<comment type="caution">
    <text evidence="12">The sequence shown here is derived from an EMBL/GenBank/DDBJ whole genome shotgun (WGS) entry which is preliminary data.</text>
</comment>
<evidence type="ECO:0000256" key="1">
    <source>
        <dbReference type="ARBA" id="ARBA00004651"/>
    </source>
</evidence>
<keyword evidence="8" id="KW-0625">Polysaccharide transport</keyword>
<protein>
    <submittedName>
        <fullName evidence="12">Lipopolysaccharide transport system permease protein</fullName>
    </submittedName>
</protein>
<evidence type="ECO:0000256" key="4">
    <source>
        <dbReference type="ARBA" id="ARBA00022475"/>
    </source>
</evidence>
<comment type="subcellular location">
    <subcellularLocation>
        <location evidence="1">Cell membrane</location>
        <topology evidence="1">Multi-pass membrane protein</topology>
    </subcellularLocation>
</comment>
<feature type="transmembrane region" description="Helical" evidence="10">
    <location>
        <begin position="63"/>
        <end position="94"/>
    </location>
</feature>
<feature type="transmembrane region" description="Helical" evidence="10">
    <location>
        <begin position="138"/>
        <end position="157"/>
    </location>
</feature>
<dbReference type="Pfam" id="PF01061">
    <property type="entry name" value="ABC2_membrane"/>
    <property type="match status" value="1"/>
</dbReference>
<dbReference type="PIRSF" id="PIRSF006648">
    <property type="entry name" value="DrrB"/>
    <property type="match status" value="1"/>
</dbReference>